<evidence type="ECO:0000256" key="1">
    <source>
        <dbReference type="ARBA" id="ARBA00004305"/>
    </source>
</evidence>
<dbReference type="InterPro" id="IPR036621">
    <property type="entry name" value="Anticodon-bd_dom_sf"/>
</dbReference>
<dbReference type="Pfam" id="PF03129">
    <property type="entry name" value="HGTP_anticodon"/>
    <property type="match status" value="1"/>
</dbReference>
<evidence type="ECO:0000256" key="2">
    <source>
        <dbReference type="ARBA" id="ARBA00004496"/>
    </source>
</evidence>
<keyword evidence="13" id="KW-0030">Aminoacyl-tRNA synthetase</keyword>
<dbReference type="SUPFAM" id="SSF81271">
    <property type="entry name" value="TGS-like"/>
    <property type="match status" value="1"/>
</dbReference>
<evidence type="ECO:0000256" key="16">
    <source>
        <dbReference type="SAM" id="MobiDB-lite"/>
    </source>
</evidence>
<comment type="similarity">
    <text evidence="3">Belongs to the class-II aminoacyl-tRNA synthetase family.</text>
</comment>
<evidence type="ECO:0000256" key="4">
    <source>
        <dbReference type="ARBA" id="ARBA00011738"/>
    </source>
</evidence>
<comment type="catalytic activity">
    <reaction evidence="15">
        <text>tRNA(Thr) + L-threonine + ATP = L-threonyl-tRNA(Thr) + AMP + diphosphate + H(+)</text>
        <dbReference type="Rhea" id="RHEA:24624"/>
        <dbReference type="Rhea" id="RHEA-COMP:9670"/>
        <dbReference type="Rhea" id="RHEA-COMP:9704"/>
        <dbReference type="ChEBI" id="CHEBI:15378"/>
        <dbReference type="ChEBI" id="CHEBI:30616"/>
        <dbReference type="ChEBI" id="CHEBI:33019"/>
        <dbReference type="ChEBI" id="CHEBI:57926"/>
        <dbReference type="ChEBI" id="CHEBI:78442"/>
        <dbReference type="ChEBI" id="CHEBI:78534"/>
        <dbReference type="ChEBI" id="CHEBI:456215"/>
        <dbReference type="EC" id="6.1.1.3"/>
    </reaction>
</comment>
<dbReference type="AlphaFoldDB" id="A0AAW2YQ13"/>
<evidence type="ECO:0000259" key="17">
    <source>
        <dbReference type="PROSITE" id="PS50862"/>
    </source>
</evidence>
<dbReference type="HAMAP" id="MF_00184">
    <property type="entry name" value="Thr_tRNA_synth"/>
    <property type="match status" value="1"/>
</dbReference>
<dbReference type="SUPFAM" id="SSF55681">
    <property type="entry name" value="Class II aaRS and biotin synthetases"/>
    <property type="match status" value="1"/>
</dbReference>
<name>A0AAW2YQ13_9EUKA</name>
<dbReference type="EC" id="6.1.1.3" evidence="5"/>
<comment type="caution">
    <text evidence="19">The sequence shown here is derived from an EMBL/GenBank/DDBJ whole genome shotgun (WGS) entry which is preliminary data.</text>
</comment>
<evidence type="ECO:0000256" key="8">
    <source>
        <dbReference type="ARBA" id="ARBA00022741"/>
    </source>
</evidence>
<dbReference type="EMBL" id="JAOPGA020000529">
    <property type="protein sequence ID" value="KAL0479300.1"/>
    <property type="molecule type" value="Genomic_DNA"/>
</dbReference>
<dbReference type="PANTHER" id="PTHR11451:SF46">
    <property type="entry name" value="THREONINE--TRNA LIGASE"/>
    <property type="match status" value="1"/>
</dbReference>
<evidence type="ECO:0000313" key="20">
    <source>
        <dbReference type="Proteomes" id="UP001431209"/>
    </source>
</evidence>
<dbReference type="FunFam" id="3.10.20.30:FF:000006">
    <property type="entry name" value="Threonine--tRNA ligase, cytoplasmic"/>
    <property type="match status" value="1"/>
</dbReference>
<evidence type="ECO:0000256" key="6">
    <source>
        <dbReference type="ARBA" id="ARBA00022553"/>
    </source>
</evidence>
<dbReference type="InterPro" id="IPR012947">
    <property type="entry name" value="tRNA_SAD"/>
</dbReference>
<dbReference type="GO" id="GO:0004829">
    <property type="term" value="F:threonine-tRNA ligase activity"/>
    <property type="evidence" value="ECO:0007669"/>
    <property type="project" value="UniProtKB-EC"/>
</dbReference>
<dbReference type="GO" id="GO:0006435">
    <property type="term" value="P:threonyl-tRNA aminoacylation"/>
    <property type="evidence" value="ECO:0007669"/>
    <property type="project" value="InterPro"/>
</dbReference>
<keyword evidence="20" id="KW-1185">Reference proteome</keyword>
<dbReference type="FunFam" id="3.30.980.10:FF:000005">
    <property type="entry name" value="Threonyl-tRNA synthetase, mitochondrial"/>
    <property type="match status" value="1"/>
</dbReference>
<dbReference type="InterPro" id="IPR002314">
    <property type="entry name" value="aa-tRNA-synt_IIb"/>
</dbReference>
<dbReference type="PROSITE" id="PS50862">
    <property type="entry name" value="AA_TRNA_LIGASE_II"/>
    <property type="match status" value="1"/>
</dbReference>
<dbReference type="SUPFAM" id="SSF55186">
    <property type="entry name" value="ThrRS/AlaRS common domain"/>
    <property type="match status" value="1"/>
</dbReference>
<keyword evidence="12" id="KW-0496">Mitochondrion</keyword>
<dbReference type="GO" id="GO:0005524">
    <property type="term" value="F:ATP binding"/>
    <property type="evidence" value="ECO:0007669"/>
    <property type="project" value="UniProtKB-KW"/>
</dbReference>
<evidence type="ECO:0000256" key="12">
    <source>
        <dbReference type="ARBA" id="ARBA00023128"/>
    </source>
</evidence>
<dbReference type="Pfam" id="PF02824">
    <property type="entry name" value="TGS"/>
    <property type="match status" value="1"/>
</dbReference>
<dbReference type="FunFam" id="3.30.930.10:FF:000039">
    <property type="entry name" value="Threonyl-tRNA synthetase, mitochondrial"/>
    <property type="match status" value="1"/>
</dbReference>
<dbReference type="InterPro" id="IPR002320">
    <property type="entry name" value="Thr-tRNA-ligase_IIa"/>
</dbReference>
<keyword evidence="8" id="KW-0547">Nucleotide-binding</keyword>
<protein>
    <recommendedName>
        <fullName evidence="5">threonine--tRNA ligase</fullName>
        <ecNumber evidence="5">6.1.1.3</ecNumber>
    </recommendedName>
    <alternativeName>
        <fullName evidence="14">Threonyl-tRNA synthetase</fullName>
    </alternativeName>
</protein>
<dbReference type="GO" id="GO:0005759">
    <property type="term" value="C:mitochondrial matrix"/>
    <property type="evidence" value="ECO:0007669"/>
    <property type="project" value="UniProtKB-SubCell"/>
</dbReference>
<dbReference type="PANTHER" id="PTHR11451">
    <property type="entry name" value="THREONINE-TRNA LIGASE"/>
    <property type="match status" value="1"/>
</dbReference>
<accession>A0AAW2YQ13</accession>
<dbReference type="CDD" id="cd01667">
    <property type="entry name" value="TGS_ThrRS"/>
    <property type="match status" value="1"/>
</dbReference>
<dbReference type="CDD" id="cd00771">
    <property type="entry name" value="ThrRS_core"/>
    <property type="match status" value="1"/>
</dbReference>
<dbReference type="InterPro" id="IPR004154">
    <property type="entry name" value="Anticodon-bd"/>
</dbReference>
<evidence type="ECO:0000256" key="3">
    <source>
        <dbReference type="ARBA" id="ARBA00008226"/>
    </source>
</evidence>
<gene>
    <name evidence="19" type="ORF">AKO1_008093</name>
</gene>
<dbReference type="InterPro" id="IPR012675">
    <property type="entry name" value="Beta-grasp_dom_sf"/>
</dbReference>
<reference evidence="19 20" key="1">
    <citation type="submission" date="2024-03" db="EMBL/GenBank/DDBJ databases">
        <title>The Acrasis kona genome and developmental transcriptomes reveal deep origins of eukaryotic multicellular pathways.</title>
        <authorList>
            <person name="Sheikh S."/>
            <person name="Fu C.-J."/>
            <person name="Brown M.W."/>
            <person name="Baldauf S.L."/>
        </authorList>
    </citation>
    <scope>NUCLEOTIDE SEQUENCE [LARGE SCALE GENOMIC DNA]</scope>
    <source>
        <strain evidence="19 20">ATCC MYA-3509</strain>
    </source>
</reference>
<evidence type="ECO:0000256" key="5">
    <source>
        <dbReference type="ARBA" id="ARBA00013163"/>
    </source>
</evidence>
<feature type="compositionally biased region" description="Basic and acidic residues" evidence="16">
    <location>
        <begin position="547"/>
        <end position="593"/>
    </location>
</feature>
<dbReference type="InterPro" id="IPR018163">
    <property type="entry name" value="Thr/Ala-tRNA-synth_IIc_edit"/>
</dbReference>
<dbReference type="Pfam" id="PF00587">
    <property type="entry name" value="tRNA-synt_2b"/>
    <property type="match status" value="1"/>
</dbReference>
<keyword evidence="10" id="KW-0648">Protein biosynthesis</keyword>
<dbReference type="SUPFAM" id="SSF52954">
    <property type="entry name" value="Class II aaRS ABD-related"/>
    <property type="match status" value="1"/>
</dbReference>
<keyword evidence="11" id="KW-0809">Transit peptide</keyword>
<dbReference type="SMART" id="SM00863">
    <property type="entry name" value="tRNA_SAD"/>
    <property type="match status" value="1"/>
</dbReference>
<proteinExistence type="inferred from homology"/>
<dbReference type="InterPro" id="IPR033728">
    <property type="entry name" value="ThrRS_core"/>
</dbReference>
<evidence type="ECO:0000256" key="7">
    <source>
        <dbReference type="ARBA" id="ARBA00022598"/>
    </source>
</evidence>
<organism evidence="19 20">
    <name type="scientific">Acrasis kona</name>
    <dbReference type="NCBI Taxonomy" id="1008807"/>
    <lineage>
        <taxon>Eukaryota</taxon>
        <taxon>Discoba</taxon>
        <taxon>Heterolobosea</taxon>
        <taxon>Tetramitia</taxon>
        <taxon>Eutetramitia</taxon>
        <taxon>Acrasidae</taxon>
        <taxon>Acrasis</taxon>
    </lineage>
</organism>
<keyword evidence="7" id="KW-0436">Ligase</keyword>
<dbReference type="InterPro" id="IPR045864">
    <property type="entry name" value="aa-tRNA-synth_II/BPL/LPL"/>
</dbReference>
<feature type="domain" description="Aminoacyl-transfer RNA synthetases class-II family profile" evidence="17">
    <location>
        <begin position="306"/>
        <end position="656"/>
    </location>
</feature>
<dbReference type="InterPro" id="IPR012676">
    <property type="entry name" value="TGS-like"/>
</dbReference>
<dbReference type="Proteomes" id="UP001431209">
    <property type="component" value="Unassembled WGS sequence"/>
</dbReference>
<dbReference type="Gene3D" id="3.30.930.10">
    <property type="entry name" value="Bira Bifunctional Protein, Domain 2"/>
    <property type="match status" value="1"/>
</dbReference>
<comment type="subcellular location">
    <subcellularLocation>
        <location evidence="2">Cytoplasm</location>
    </subcellularLocation>
    <subcellularLocation>
        <location evidence="1">Mitochondrion matrix</location>
    </subcellularLocation>
</comment>
<evidence type="ECO:0000256" key="13">
    <source>
        <dbReference type="ARBA" id="ARBA00023146"/>
    </source>
</evidence>
<dbReference type="PRINTS" id="PR01047">
    <property type="entry name" value="TRNASYNTHTHR"/>
</dbReference>
<dbReference type="NCBIfam" id="TIGR00418">
    <property type="entry name" value="thrS"/>
    <property type="match status" value="1"/>
</dbReference>
<evidence type="ECO:0000256" key="10">
    <source>
        <dbReference type="ARBA" id="ARBA00022917"/>
    </source>
</evidence>
<feature type="domain" description="TGS" evidence="18">
    <location>
        <begin position="39"/>
        <end position="101"/>
    </location>
</feature>
<dbReference type="Gene3D" id="3.10.20.30">
    <property type="match status" value="1"/>
</dbReference>
<comment type="subunit">
    <text evidence="4">Homodimer.</text>
</comment>
<dbReference type="Gene3D" id="3.40.50.800">
    <property type="entry name" value="Anticodon-binding domain"/>
    <property type="match status" value="1"/>
</dbReference>
<evidence type="ECO:0000256" key="9">
    <source>
        <dbReference type="ARBA" id="ARBA00022840"/>
    </source>
</evidence>
<evidence type="ECO:0000259" key="18">
    <source>
        <dbReference type="PROSITE" id="PS51880"/>
    </source>
</evidence>
<dbReference type="Pfam" id="PF07973">
    <property type="entry name" value="tRNA_SAD"/>
    <property type="match status" value="1"/>
</dbReference>
<dbReference type="InterPro" id="IPR004095">
    <property type="entry name" value="TGS"/>
</dbReference>
<sequence length="759" mass="87677">MSVRNTTPLPSDDYFKSRLERFETYKQRRIQELGDQYGKPIEVTLPDGTVKPAEAYKTTPLNIAQSIAAGLANSAVVAKVNGKIWDMIRVIEESCTLEILKHDAPEAQEVFWHSSSHVLGEAMEHIYKCYLCKGPAGKDGFYYEAYMEKKTVSEDDYTALKTEVLKIAKEKQPFERLMITKDEALELFKENPFKVEILREKVPDGVMCSVYKCGDLIDPCKGPHLADTGRVRAFEVTKNSSTYWRASSDKESLQRIYGISFPDDKKLKEWQELIRQAKERDHRKIGKDQELWFFHPLSPGCVFMLPHGTRIFNTLIGLTRSEYRKRGFDEVQTPTLFHSNLWKMSGHWDKYQENLFTLSVDNGLHSLKPMNCPSHCLMFKNRVRSYKELPLRYADFGVLHRNELKGALSGMTRVRRFQQDDAHIFCTKDQIGQEMHRRTKLLIFGFNFTVNLSTRPETFLGDIEVWNDAEAQLSKALDEFIGPGKWGINPGDGAFYGPKIDIIVNDALKREFQCGTIQLDFQLPIRFDLEYVTELVTGTQQSEEEKEQQKAQKKKETEEKIKRQKEEGERKRLEKAQQKEKPSQPVKQEKTHSDASAVANSTPAANEEEEFVYEQPGALPTNYPKMQRPVIIHRAIYGSLERFMAIITEHYGGKWPFWLSPRQIMVVPIVNKVDEYASKVQQIFWDAGYYCDVDLSKDNFKKKLAKARNERYTFAIVVGVTESQNDTVNLKFADKDEAIGEMSIEECKSYFQKLKDEFK</sequence>
<dbReference type="PROSITE" id="PS51880">
    <property type="entry name" value="TGS"/>
    <property type="match status" value="1"/>
</dbReference>
<evidence type="ECO:0000256" key="11">
    <source>
        <dbReference type="ARBA" id="ARBA00022946"/>
    </source>
</evidence>
<dbReference type="InterPro" id="IPR006195">
    <property type="entry name" value="aa-tRNA-synth_II"/>
</dbReference>
<dbReference type="Gene3D" id="3.30.980.10">
    <property type="entry name" value="Threonyl-trna Synthetase, Chain A, domain 2"/>
    <property type="match status" value="1"/>
</dbReference>
<evidence type="ECO:0000256" key="14">
    <source>
        <dbReference type="ARBA" id="ARBA00031900"/>
    </source>
</evidence>
<feature type="region of interest" description="Disordered" evidence="16">
    <location>
        <begin position="537"/>
        <end position="610"/>
    </location>
</feature>
<keyword evidence="6" id="KW-0597">Phosphoprotein</keyword>
<evidence type="ECO:0000313" key="19">
    <source>
        <dbReference type="EMBL" id="KAL0479300.1"/>
    </source>
</evidence>
<keyword evidence="9" id="KW-0067">ATP-binding</keyword>
<evidence type="ECO:0000256" key="15">
    <source>
        <dbReference type="ARBA" id="ARBA00049515"/>
    </source>
</evidence>